<dbReference type="Proteomes" id="UP000325438">
    <property type="component" value="Unassembled WGS sequence"/>
</dbReference>
<feature type="region of interest" description="Disordered" evidence="1">
    <location>
        <begin position="262"/>
        <end position="286"/>
    </location>
</feature>
<dbReference type="GO" id="GO:0050135">
    <property type="term" value="F:NADP+ nucleosidase activity"/>
    <property type="evidence" value="ECO:0007669"/>
    <property type="project" value="InterPro"/>
</dbReference>
<dbReference type="InterPro" id="IPR019302">
    <property type="entry name" value="CAP12/PCTIR_TIR_dom"/>
</dbReference>
<dbReference type="EMBL" id="VUBA01000014">
    <property type="protein sequence ID" value="MPQ82686.1"/>
    <property type="molecule type" value="Genomic_DNA"/>
</dbReference>
<dbReference type="AlphaFoldDB" id="A0A5N7JMW3"/>
<accession>A0A5N7JMW3</accession>
<evidence type="ECO:0000256" key="1">
    <source>
        <dbReference type="SAM" id="MobiDB-lite"/>
    </source>
</evidence>
<feature type="domain" description="CD-NTase-associated protein 12/Pycsar effector protein TIR" evidence="2">
    <location>
        <begin position="9"/>
        <end position="127"/>
    </location>
</feature>
<dbReference type="RefSeq" id="WP_152748463.1">
    <property type="nucleotide sequence ID" value="NZ_VUBA01000014.1"/>
</dbReference>
<comment type="caution">
    <text evidence="3">The sequence shown here is derived from an EMBL/GenBank/DDBJ whole genome shotgun (WGS) entry which is preliminary data.</text>
</comment>
<feature type="compositionally biased region" description="Basic residues" evidence="1">
    <location>
        <begin position="262"/>
        <end position="271"/>
    </location>
</feature>
<name>A0A5N7JMW3_9PSED</name>
<proteinExistence type="predicted"/>
<evidence type="ECO:0000313" key="3">
    <source>
        <dbReference type="EMBL" id="MPQ82686.1"/>
    </source>
</evidence>
<dbReference type="Pfam" id="PF10137">
    <property type="entry name" value="CAP12-PCTIR_TIR"/>
    <property type="match status" value="1"/>
</dbReference>
<evidence type="ECO:0000313" key="4">
    <source>
        <dbReference type="Proteomes" id="UP000325438"/>
    </source>
</evidence>
<reference evidence="3 4" key="1">
    <citation type="submission" date="2019-09" db="EMBL/GenBank/DDBJ databases">
        <title>The draft genomes of Allium pathogen Pseudomonas sp.</title>
        <authorList>
            <person name="Fujikawa T."/>
            <person name="Sawada H."/>
        </authorList>
    </citation>
    <scope>NUCLEOTIDE SEQUENCE [LARGE SCALE GENOMIC DNA]</scope>
    <source>
        <strain evidence="3 4">MAFF 730085</strain>
    </source>
</reference>
<gene>
    <name evidence="3" type="ORF">F0170_01000</name>
</gene>
<protein>
    <recommendedName>
        <fullName evidence="2">CD-NTase-associated protein 12/Pycsar effector protein TIR domain-containing protein</fullName>
    </recommendedName>
</protein>
<evidence type="ECO:0000259" key="2">
    <source>
        <dbReference type="Pfam" id="PF10137"/>
    </source>
</evidence>
<organism evidence="3 4">
    <name type="scientific">Pseudomonas kitaguniensis</name>
    <dbReference type="NCBI Taxonomy" id="2607908"/>
    <lineage>
        <taxon>Bacteria</taxon>
        <taxon>Pseudomonadati</taxon>
        <taxon>Pseudomonadota</taxon>
        <taxon>Gammaproteobacteria</taxon>
        <taxon>Pseudomonadales</taxon>
        <taxon>Pseudomonadaceae</taxon>
        <taxon>Pseudomonas</taxon>
    </lineage>
</organism>
<sequence length="286" mass="32042">MEDKIRKPRIFLASSVEGLDVANAINESLDYDAEIVHWKDGFSLTSYTIDALMEKSRTVDFAIFVFTPDDVSVIRAKSHIVVRDNVLFELGLFIGSLTKERCFIIKPRGVDLHFPTDLLGLTPADFDGNRSDNDLTQAVNAACSKVKKEILKLGLASNDVAIVKARTKKTGFDYKVGATECRLLLEIFEKGQHDVEGVYSGTLFGNSNPEDFYSIAVVKLERLGLIQQMICSDGTHEYYTYSITPDGIEYILTNEDQIKASRKQAKSKKPVNKKESFDSFDDDIPF</sequence>